<evidence type="ECO:0000313" key="2">
    <source>
        <dbReference type="EMBL" id="KAK2576158.1"/>
    </source>
</evidence>
<reference evidence="2" key="2">
    <citation type="journal article" date="2023" name="Commun. Biol.">
        <title>Intrasexual cuticular hydrocarbon dimorphism in a wasp sheds light on hydrocarbon biosynthesis genes in Hymenoptera.</title>
        <authorList>
            <person name="Moris V.C."/>
            <person name="Podsiadlowski L."/>
            <person name="Martin S."/>
            <person name="Oeyen J.P."/>
            <person name="Donath A."/>
            <person name="Petersen M."/>
            <person name="Wilbrandt J."/>
            <person name="Misof B."/>
            <person name="Liedtke D."/>
            <person name="Thamm M."/>
            <person name="Scheiner R."/>
            <person name="Schmitt T."/>
            <person name="Niehuis O."/>
        </authorList>
    </citation>
    <scope>NUCLEOTIDE SEQUENCE</scope>
    <source>
        <strain evidence="2">GBR_01_08_01A</strain>
    </source>
</reference>
<protein>
    <submittedName>
        <fullName evidence="2">Uncharacterized protein</fullName>
    </submittedName>
</protein>
<accession>A0AAD9RB70</accession>
<sequence length="110" mass="12572">MKTEEKAMEMSRFGNKKRRRRLARASGESNLNSVLFDNRFSRRESLKASAVLMTSTKACSSNFRMVVFLLWLTKANLKADWTSSVPCSKIAPVTNEYKAKFSKWIGKSLI</sequence>
<dbReference type="AlphaFoldDB" id="A0AAD9RB70"/>
<evidence type="ECO:0000256" key="1">
    <source>
        <dbReference type="SAM" id="MobiDB-lite"/>
    </source>
</evidence>
<organism evidence="2 3">
    <name type="scientific">Odynerus spinipes</name>
    <dbReference type="NCBI Taxonomy" id="1348599"/>
    <lineage>
        <taxon>Eukaryota</taxon>
        <taxon>Metazoa</taxon>
        <taxon>Ecdysozoa</taxon>
        <taxon>Arthropoda</taxon>
        <taxon>Hexapoda</taxon>
        <taxon>Insecta</taxon>
        <taxon>Pterygota</taxon>
        <taxon>Neoptera</taxon>
        <taxon>Endopterygota</taxon>
        <taxon>Hymenoptera</taxon>
        <taxon>Apocrita</taxon>
        <taxon>Aculeata</taxon>
        <taxon>Vespoidea</taxon>
        <taxon>Vespidae</taxon>
        <taxon>Eumeninae</taxon>
        <taxon>Odynerus</taxon>
    </lineage>
</organism>
<dbReference type="EMBL" id="JAIFRP010004408">
    <property type="protein sequence ID" value="KAK2576158.1"/>
    <property type="molecule type" value="Genomic_DNA"/>
</dbReference>
<name>A0AAD9RB70_9HYME</name>
<comment type="caution">
    <text evidence="2">The sequence shown here is derived from an EMBL/GenBank/DDBJ whole genome shotgun (WGS) entry which is preliminary data.</text>
</comment>
<feature type="compositionally biased region" description="Basic residues" evidence="1">
    <location>
        <begin position="14"/>
        <end position="23"/>
    </location>
</feature>
<dbReference type="Proteomes" id="UP001258017">
    <property type="component" value="Unassembled WGS sequence"/>
</dbReference>
<gene>
    <name evidence="2" type="ORF">KPH14_007485</name>
</gene>
<evidence type="ECO:0000313" key="3">
    <source>
        <dbReference type="Proteomes" id="UP001258017"/>
    </source>
</evidence>
<proteinExistence type="predicted"/>
<feature type="region of interest" description="Disordered" evidence="1">
    <location>
        <begin position="1"/>
        <end position="25"/>
    </location>
</feature>
<reference evidence="2" key="1">
    <citation type="submission" date="2021-08" db="EMBL/GenBank/DDBJ databases">
        <authorList>
            <person name="Misof B."/>
            <person name="Oliver O."/>
            <person name="Podsiadlowski L."/>
            <person name="Donath A."/>
            <person name="Peters R."/>
            <person name="Mayer C."/>
            <person name="Rust J."/>
            <person name="Gunkel S."/>
            <person name="Lesny P."/>
            <person name="Martin S."/>
            <person name="Oeyen J.P."/>
            <person name="Petersen M."/>
            <person name="Panagiotis P."/>
            <person name="Wilbrandt J."/>
            <person name="Tanja T."/>
        </authorList>
    </citation>
    <scope>NUCLEOTIDE SEQUENCE</scope>
    <source>
        <strain evidence="2">GBR_01_08_01A</strain>
        <tissue evidence="2">Thorax + abdomen</tissue>
    </source>
</reference>
<keyword evidence="3" id="KW-1185">Reference proteome</keyword>